<keyword evidence="3" id="KW-1185">Reference proteome</keyword>
<organism evidence="2 3">
    <name type="scientific">Riccia sorocarpa</name>
    <dbReference type="NCBI Taxonomy" id="122646"/>
    <lineage>
        <taxon>Eukaryota</taxon>
        <taxon>Viridiplantae</taxon>
        <taxon>Streptophyta</taxon>
        <taxon>Embryophyta</taxon>
        <taxon>Marchantiophyta</taxon>
        <taxon>Marchantiopsida</taxon>
        <taxon>Marchantiidae</taxon>
        <taxon>Marchantiales</taxon>
        <taxon>Ricciaceae</taxon>
        <taxon>Riccia</taxon>
    </lineage>
</organism>
<reference evidence="2 3" key="1">
    <citation type="submission" date="2024-09" db="EMBL/GenBank/DDBJ databases">
        <title>Chromosome-scale assembly of Riccia sorocarpa.</title>
        <authorList>
            <person name="Paukszto L."/>
        </authorList>
    </citation>
    <scope>NUCLEOTIDE SEQUENCE [LARGE SCALE GENOMIC DNA]</scope>
    <source>
        <strain evidence="2">LP-2024</strain>
        <tissue evidence="2">Aerial parts of the thallus</tissue>
    </source>
</reference>
<protein>
    <submittedName>
        <fullName evidence="2">Uncharacterized protein</fullName>
    </submittedName>
</protein>
<evidence type="ECO:0000256" key="1">
    <source>
        <dbReference type="SAM" id="MobiDB-lite"/>
    </source>
</evidence>
<feature type="compositionally biased region" description="Basic and acidic residues" evidence="1">
    <location>
        <begin position="37"/>
        <end position="60"/>
    </location>
</feature>
<sequence>MASEQSYSMENEGLDEEFRAGDSESKISETAQAELYEGDKADESALKSDATSDPRGKAEYTADAASDENIKEEKNESASESGQDAGESGEGKETTGSFLQQAFVSVMTTVSTVSAPKPSVSENEVEADSILLQEAFSL</sequence>
<feature type="compositionally biased region" description="Basic and acidic residues" evidence="1">
    <location>
        <begin position="68"/>
        <end position="77"/>
    </location>
</feature>
<evidence type="ECO:0000313" key="2">
    <source>
        <dbReference type="EMBL" id="KAL3687288.1"/>
    </source>
</evidence>
<feature type="region of interest" description="Disordered" evidence="1">
    <location>
        <begin position="1"/>
        <end position="97"/>
    </location>
</feature>
<gene>
    <name evidence="2" type="ORF">R1sor_013597</name>
</gene>
<accession>A0ABD3H709</accession>
<evidence type="ECO:0000313" key="3">
    <source>
        <dbReference type="Proteomes" id="UP001633002"/>
    </source>
</evidence>
<dbReference type="AlphaFoldDB" id="A0ABD3H709"/>
<dbReference type="Proteomes" id="UP001633002">
    <property type="component" value="Unassembled WGS sequence"/>
</dbReference>
<proteinExistence type="predicted"/>
<comment type="caution">
    <text evidence="2">The sequence shown here is derived from an EMBL/GenBank/DDBJ whole genome shotgun (WGS) entry which is preliminary data.</text>
</comment>
<name>A0ABD3H709_9MARC</name>
<feature type="compositionally biased region" description="Basic and acidic residues" evidence="1">
    <location>
        <begin position="16"/>
        <end position="27"/>
    </location>
</feature>
<dbReference type="EMBL" id="JBJQOH010000004">
    <property type="protein sequence ID" value="KAL3687288.1"/>
    <property type="molecule type" value="Genomic_DNA"/>
</dbReference>